<dbReference type="EMBL" id="CP069110">
    <property type="protein sequence ID" value="QSS60396.1"/>
    <property type="molecule type" value="Genomic_DNA"/>
</dbReference>
<reference evidence="1" key="1">
    <citation type="submission" date="2021-01" db="EMBL/GenBank/DDBJ databases">
        <title>Chromosome-level genome assembly of a human fungal pathogen reveals clustering of transcriptionally co-regulated genes.</title>
        <authorList>
            <person name="Voorhies M."/>
            <person name="Cohen S."/>
            <person name="Shea T.P."/>
            <person name="Petrus S."/>
            <person name="Munoz J.F."/>
            <person name="Poplawski S."/>
            <person name="Goldman W.E."/>
            <person name="Michael T."/>
            <person name="Cuomo C.A."/>
            <person name="Sil A."/>
            <person name="Beyhan S."/>
        </authorList>
    </citation>
    <scope>NUCLEOTIDE SEQUENCE</scope>
    <source>
        <strain evidence="1">WU24</strain>
    </source>
</reference>
<organism evidence="1 2">
    <name type="scientific">Ajellomyces capsulatus</name>
    <name type="common">Darling's disease fungus</name>
    <name type="synonym">Histoplasma capsulatum</name>
    <dbReference type="NCBI Taxonomy" id="5037"/>
    <lineage>
        <taxon>Eukaryota</taxon>
        <taxon>Fungi</taxon>
        <taxon>Dikarya</taxon>
        <taxon>Ascomycota</taxon>
        <taxon>Pezizomycotina</taxon>
        <taxon>Eurotiomycetes</taxon>
        <taxon>Eurotiomycetidae</taxon>
        <taxon>Onygenales</taxon>
        <taxon>Ajellomycetaceae</taxon>
        <taxon>Histoplasma</taxon>
    </lineage>
</organism>
<dbReference type="AlphaFoldDB" id="A0A8A1M1P7"/>
<dbReference type="OrthoDB" id="10003767at2759"/>
<accession>A0A8A1M1P7</accession>
<sequence length="37" mass="4467">MPGVQFSQVWNNMQLVDKMKLRLDVARFQPTWLSVRF</sequence>
<evidence type="ECO:0000313" key="1">
    <source>
        <dbReference type="EMBL" id="QSS60396.1"/>
    </source>
</evidence>
<gene>
    <name evidence="1" type="ORF">I7I51_05194</name>
</gene>
<name>A0A8A1M1P7_AJECA</name>
<proteinExistence type="predicted"/>
<protein>
    <submittedName>
        <fullName evidence="1">Uncharacterized protein</fullName>
    </submittedName>
</protein>
<evidence type="ECO:0000313" key="2">
    <source>
        <dbReference type="Proteomes" id="UP000663671"/>
    </source>
</evidence>
<dbReference type="Proteomes" id="UP000663671">
    <property type="component" value="Chromosome 4"/>
</dbReference>
<dbReference type="VEuPathDB" id="FungiDB:I7I51_05194"/>